<sequence>MASSNATAGSIGSAIGRYFVSAKNQVGMVLAILVIVLHLVVGLGDLWPVAALAAYGAGAALAPAPKRRELTESQPTPVVLEESLRRTSAQLAMARPPREVMAQSETLQEYVRFVLAEWDHLEPTPEHRQTIWNVVQVYYPEVVKTYLEAPQYRDPAAVSVVVDSLSTLTRAAWRIRQGILDDNLRAMDSQAQFLRQELGDLPGLDDSYHGGAGYDPRA</sequence>
<proteinExistence type="predicted"/>
<dbReference type="EMBL" id="CP063194">
    <property type="protein sequence ID" value="WCZ38846.1"/>
    <property type="molecule type" value="Genomic_DNA"/>
</dbReference>
<organism evidence="2 3">
    <name type="scientific">Corynebacterium jeddahense</name>
    <dbReference type="NCBI Taxonomy" id="1414719"/>
    <lineage>
        <taxon>Bacteria</taxon>
        <taxon>Bacillati</taxon>
        <taxon>Actinomycetota</taxon>
        <taxon>Actinomycetes</taxon>
        <taxon>Mycobacteriales</taxon>
        <taxon>Corynebacteriaceae</taxon>
        <taxon>Corynebacterium</taxon>
    </lineage>
</organism>
<name>A0ABY7UJD3_9CORY</name>
<evidence type="ECO:0000313" key="3">
    <source>
        <dbReference type="Proteomes" id="UP001218071"/>
    </source>
</evidence>
<dbReference type="RefSeq" id="WP_042409192.1">
    <property type="nucleotide sequence ID" value="NZ_CBYN010000112.1"/>
</dbReference>
<gene>
    <name evidence="2" type="ORF">CJEDD_06200</name>
</gene>
<reference evidence="2 3" key="1">
    <citation type="submission" date="2020-10" db="EMBL/GenBank/DDBJ databases">
        <title>Complete genome sequence of Corynebacterium jeddahense DSM 45997, type strain of Corynebacterium jeddahense.</title>
        <authorList>
            <person name="Busche T."/>
            <person name="Kalinowski J."/>
            <person name="Ruckert C."/>
        </authorList>
    </citation>
    <scope>NUCLEOTIDE SEQUENCE [LARGE SCALE GENOMIC DNA]</scope>
    <source>
        <strain evidence="2 3">DSM 45997</strain>
    </source>
</reference>
<keyword evidence="3" id="KW-1185">Reference proteome</keyword>
<evidence type="ECO:0000256" key="1">
    <source>
        <dbReference type="SAM" id="Phobius"/>
    </source>
</evidence>
<keyword evidence="1" id="KW-0472">Membrane</keyword>
<evidence type="ECO:0000313" key="2">
    <source>
        <dbReference type="EMBL" id="WCZ38846.1"/>
    </source>
</evidence>
<keyword evidence="1" id="KW-1133">Transmembrane helix</keyword>
<accession>A0ABY7UJD3</accession>
<protein>
    <recommendedName>
        <fullName evidence="4">Secreted protein</fullName>
    </recommendedName>
</protein>
<evidence type="ECO:0008006" key="4">
    <source>
        <dbReference type="Google" id="ProtNLM"/>
    </source>
</evidence>
<feature type="transmembrane region" description="Helical" evidence="1">
    <location>
        <begin position="21"/>
        <end position="40"/>
    </location>
</feature>
<dbReference type="Proteomes" id="UP001218071">
    <property type="component" value="Chromosome"/>
</dbReference>
<keyword evidence="1" id="KW-0812">Transmembrane</keyword>